<dbReference type="STRING" id="225848.Sps_03457"/>
<dbReference type="Proteomes" id="UP000189545">
    <property type="component" value="Chromosome"/>
</dbReference>
<feature type="transmembrane region" description="Helical" evidence="1">
    <location>
        <begin position="49"/>
        <end position="74"/>
    </location>
</feature>
<organism evidence="2 3">
    <name type="scientific">Shewanella psychrophila</name>
    <dbReference type="NCBI Taxonomy" id="225848"/>
    <lineage>
        <taxon>Bacteria</taxon>
        <taxon>Pseudomonadati</taxon>
        <taxon>Pseudomonadota</taxon>
        <taxon>Gammaproteobacteria</taxon>
        <taxon>Alteromonadales</taxon>
        <taxon>Shewanellaceae</taxon>
        <taxon>Shewanella</taxon>
    </lineage>
</organism>
<dbReference type="EMBL" id="CP014782">
    <property type="protein sequence ID" value="AQS38584.1"/>
    <property type="molecule type" value="Genomic_DNA"/>
</dbReference>
<evidence type="ECO:0000313" key="2">
    <source>
        <dbReference type="EMBL" id="AQS38584.1"/>
    </source>
</evidence>
<dbReference type="OrthoDB" id="6401046at2"/>
<evidence type="ECO:0000313" key="3">
    <source>
        <dbReference type="Proteomes" id="UP000189545"/>
    </source>
</evidence>
<accession>A0A1S6HSX5</accession>
<gene>
    <name evidence="2" type="ORF">Sps_03457</name>
</gene>
<name>A0A1S6HSX5_9GAMM</name>
<keyword evidence="3" id="KW-1185">Reference proteome</keyword>
<protein>
    <submittedName>
        <fullName evidence="2">Uncharacterized protein</fullName>
    </submittedName>
</protein>
<reference evidence="2 3" key="1">
    <citation type="submission" date="2016-03" db="EMBL/GenBank/DDBJ databases">
        <title>Complete genome sequence of Shewanella psychrophila WP2, a deep sea bacterium isolated from west Pacific sediment.</title>
        <authorList>
            <person name="Xu G."/>
            <person name="Jian H."/>
        </authorList>
    </citation>
    <scope>NUCLEOTIDE SEQUENCE [LARGE SCALE GENOMIC DNA]</scope>
    <source>
        <strain evidence="2 3">WP2</strain>
    </source>
</reference>
<dbReference type="AlphaFoldDB" id="A0A1S6HSX5"/>
<sequence length="133" mass="14972">MKLSDYKQSYYDFSGSSSTVTRQAAFAGIALIWIFNGKVSETIVLPLELLWPTLFLIACLACDLLHYILASAIWDAFHRLKEKQGVAQDALVTAPPCFNWPALILFWAKHCFVLLGYSGLFMYVYSAIEFSST</sequence>
<feature type="transmembrane region" description="Helical" evidence="1">
    <location>
        <begin position="20"/>
        <end position="37"/>
    </location>
</feature>
<proteinExistence type="predicted"/>
<feature type="transmembrane region" description="Helical" evidence="1">
    <location>
        <begin position="104"/>
        <end position="125"/>
    </location>
</feature>
<keyword evidence="1" id="KW-0472">Membrane</keyword>
<keyword evidence="1" id="KW-1133">Transmembrane helix</keyword>
<dbReference type="RefSeq" id="WP_077753601.1">
    <property type="nucleotide sequence ID" value="NZ_CP014782.1"/>
</dbReference>
<dbReference type="KEGG" id="spsw:Sps_03457"/>
<evidence type="ECO:0000256" key="1">
    <source>
        <dbReference type="SAM" id="Phobius"/>
    </source>
</evidence>
<keyword evidence="1" id="KW-0812">Transmembrane</keyword>